<dbReference type="InterPro" id="IPR000073">
    <property type="entry name" value="AB_hydrolase_1"/>
</dbReference>
<reference evidence="2 3" key="1">
    <citation type="submission" date="2016-01" db="EMBL/GenBank/DDBJ databases">
        <title>Mycobacterium immunogenum strain CD11_6 genome sequencing and assembly.</title>
        <authorList>
            <person name="Kaur G."/>
            <person name="Nair G.R."/>
            <person name="Mayilraj S."/>
        </authorList>
    </citation>
    <scope>NUCLEOTIDE SEQUENCE [LARGE SCALE GENOMIC DNA]</scope>
    <source>
        <strain evidence="2 3">CD11-6</strain>
    </source>
</reference>
<dbReference type="GO" id="GO:0046503">
    <property type="term" value="P:glycerolipid catabolic process"/>
    <property type="evidence" value="ECO:0007669"/>
    <property type="project" value="TreeGrafter"/>
</dbReference>
<protein>
    <recommendedName>
        <fullName evidence="1">AB hydrolase-1 domain-containing protein</fullName>
    </recommendedName>
</protein>
<sequence length="264" mass="28143">MPSVSVNGQSFHYTDSGGDGPPILLSHPMFLDAVHMIPLANVLAADGYRVVAFDQRCHGETRFDGRPFALTECAKDALGLASALGIERAIFAGELLSATIAMHAALLEPERVVGLLLIGATAYPTDPGEIASLSVGLAQWKESGPQASEFARIAQAATGSSQAAADLMDRWRGTDWQQVQVMADAWLGRPGVTENLGGVTCPAVVVHGSSEFYIPLAHGHNVYENLGGPKRFGTVERQFQALSIVQDPQTLDLVRGLMRELLPV</sequence>
<evidence type="ECO:0000313" key="3">
    <source>
        <dbReference type="Proteomes" id="UP000186919"/>
    </source>
</evidence>
<organism evidence="2 3">
    <name type="scientific">Mycobacteroides immunogenum</name>
    <dbReference type="NCBI Taxonomy" id="83262"/>
    <lineage>
        <taxon>Bacteria</taxon>
        <taxon>Bacillati</taxon>
        <taxon>Actinomycetota</taxon>
        <taxon>Actinomycetes</taxon>
        <taxon>Mycobacteriales</taxon>
        <taxon>Mycobacteriaceae</taxon>
        <taxon>Mycobacteroides</taxon>
    </lineage>
</organism>
<dbReference type="SUPFAM" id="SSF53474">
    <property type="entry name" value="alpha/beta-Hydrolases"/>
    <property type="match status" value="1"/>
</dbReference>
<dbReference type="PANTHER" id="PTHR43433:SF5">
    <property type="entry name" value="AB HYDROLASE-1 DOMAIN-CONTAINING PROTEIN"/>
    <property type="match status" value="1"/>
</dbReference>
<dbReference type="Proteomes" id="UP000186919">
    <property type="component" value="Unassembled WGS sequence"/>
</dbReference>
<gene>
    <name evidence="2" type="ORF">AWB85_02925</name>
</gene>
<dbReference type="Gene3D" id="3.40.50.1820">
    <property type="entry name" value="alpha/beta hydrolase"/>
    <property type="match status" value="1"/>
</dbReference>
<dbReference type="RefSeq" id="WP_064627486.1">
    <property type="nucleotide sequence ID" value="NZ_LQYE01000001.1"/>
</dbReference>
<dbReference type="InterPro" id="IPR050471">
    <property type="entry name" value="AB_hydrolase"/>
</dbReference>
<dbReference type="PANTHER" id="PTHR43433">
    <property type="entry name" value="HYDROLASE, ALPHA/BETA FOLD FAMILY PROTEIN"/>
    <property type="match status" value="1"/>
</dbReference>
<dbReference type="Pfam" id="PF00561">
    <property type="entry name" value="Abhydrolase_1"/>
    <property type="match status" value="1"/>
</dbReference>
<feature type="domain" description="AB hydrolase-1" evidence="1">
    <location>
        <begin position="22"/>
        <end position="226"/>
    </location>
</feature>
<name>A0A179VH17_9MYCO</name>
<proteinExistence type="predicted"/>
<evidence type="ECO:0000313" key="2">
    <source>
        <dbReference type="EMBL" id="OAT70333.1"/>
    </source>
</evidence>
<comment type="caution">
    <text evidence="2">The sequence shown here is derived from an EMBL/GenBank/DDBJ whole genome shotgun (WGS) entry which is preliminary data.</text>
</comment>
<dbReference type="InterPro" id="IPR029058">
    <property type="entry name" value="AB_hydrolase_fold"/>
</dbReference>
<evidence type="ECO:0000259" key="1">
    <source>
        <dbReference type="Pfam" id="PF00561"/>
    </source>
</evidence>
<dbReference type="EMBL" id="LQYE01000001">
    <property type="protein sequence ID" value="OAT70333.1"/>
    <property type="molecule type" value="Genomic_DNA"/>
</dbReference>
<dbReference type="GO" id="GO:0004806">
    <property type="term" value="F:triacylglycerol lipase activity"/>
    <property type="evidence" value="ECO:0007669"/>
    <property type="project" value="TreeGrafter"/>
</dbReference>
<accession>A0A179VH17</accession>
<dbReference type="AlphaFoldDB" id="A0A179VH17"/>